<proteinExistence type="predicted"/>
<protein>
    <recommendedName>
        <fullName evidence="4">Secreted protein</fullName>
    </recommendedName>
</protein>
<evidence type="ECO:0008006" key="4">
    <source>
        <dbReference type="Google" id="ProtNLM"/>
    </source>
</evidence>
<evidence type="ECO:0000313" key="3">
    <source>
        <dbReference type="Proteomes" id="UP001215598"/>
    </source>
</evidence>
<organism evidence="2 3">
    <name type="scientific">Mycena metata</name>
    <dbReference type="NCBI Taxonomy" id="1033252"/>
    <lineage>
        <taxon>Eukaryota</taxon>
        <taxon>Fungi</taxon>
        <taxon>Dikarya</taxon>
        <taxon>Basidiomycota</taxon>
        <taxon>Agaricomycotina</taxon>
        <taxon>Agaricomycetes</taxon>
        <taxon>Agaricomycetidae</taxon>
        <taxon>Agaricales</taxon>
        <taxon>Marasmiineae</taxon>
        <taxon>Mycenaceae</taxon>
        <taxon>Mycena</taxon>
    </lineage>
</organism>
<evidence type="ECO:0000256" key="1">
    <source>
        <dbReference type="SAM" id="SignalP"/>
    </source>
</evidence>
<name>A0AAD7IDL8_9AGAR</name>
<dbReference type="Proteomes" id="UP001215598">
    <property type="component" value="Unassembled WGS sequence"/>
</dbReference>
<dbReference type="EMBL" id="JARKIB010000103">
    <property type="protein sequence ID" value="KAJ7740382.1"/>
    <property type="molecule type" value="Genomic_DNA"/>
</dbReference>
<feature type="chain" id="PRO_5042254195" description="Secreted protein" evidence="1">
    <location>
        <begin position="24"/>
        <end position="79"/>
    </location>
</feature>
<gene>
    <name evidence="2" type="ORF">B0H16DRAFT_1567501</name>
</gene>
<evidence type="ECO:0000313" key="2">
    <source>
        <dbReference type="EMBL" id="KAJ7740382.1"/>
    </source>
</evidence>
<keyword evidence="1" id="KW-0732">Signal</keyword>
<feature type="signal peptide" evidence="1">
    <location>
        <begin position="1"/>
        <end position="23"/>
    </location>
</feature>
<dbReference type="AlphaFoldDB" id="A0AAD7IDL8"/>
<sequence>MSAASRVHMTCTESMALVCACAAVCTRTQRDSAGRRCGGECGCGRGCVCGVVYEGACWTRGVRVGFDLTGRRGCGRWCT</sequence>
<keyword evidence="3" id="KW-1185">Reference proteome</keyword>
<reference evidence="2" key="1">
    <citation type="submission" date="2023-03" db="EMBL/GenBank/DDBJ databases">
        <title>Massive genome expansion in bonnet fungi (Mycena s.s.) driven by repeated elements and novel gene families across ecological guilds.</title>
        <authorList>
            <consortium name="Lawrence Berkeley National Laboratory"/>
            <person name="Harder C.B."/>
            <person name="Miyauchi S."/>
            <person name="Viragh M."/>
            <person name="Kuo A."/>
            <person name="Thoen E."/>
            <person name="Andreopoulos B."/>
            <person name="Lu D."/>
            <person name="Skrede I."/>
            <person name="Drula E."/>
            <person name="Henrissat B."/>
            <person name="Morin E."/>
            <person name="Kohler A."/>
            <person name="Barry K."/>
            <person name="LaButti K."/>
            <person name="Morin E."/>
            <person name="Salamov A."/>
            <person name="Lipzen A."/>
            <person name="Mereny Z."/>
            <person name="Hegedus B."/>
            <person name="Baldrian P."/>
            <person name="Stursova M."/>
            <person name="Weitz H."/>
            <person name="Taylor A."/>
            <person name="Grigoriev I.V."/>
            <person name="Nagy L.G."/>
            <person name="Martin F."/>
            <person name="Kauserud H."/>
        </authorList>
    </citation>
    <scope>NUCLEOTIDE SEQUENCE</scope>
    <source>
        <strain evidence="2">CBHHK182m</strain>
    </source>
</reference>
<accession>A0AAD7IDL8</accession>
<comment type="caution">
    <text evidence="2">The sequence shown here is derived from an EMBL/GenBank/DDBJ whole genome shotgun (WGS) entry which is preliminary data.</text>
</comment>